<protein>
    <submittedName>
        <fullName evidence="1">Serine/threonine protein kinase</fullName>
    </submittedName>
</protein>
<name>A0A2P2J0H8_RHIMU</name>
<accession>A0A2P2J0H8</accession>
<sequence>MYQHKRATFISLQVIFIDHWTVNCNFPFMQRQLYQIVSIKLTMYSLHVVTRGKGGTTF</sequence>
<dbReference type="AlphaFoldDB" id="A0A2P2J0H8"/>
<evidence type="ECO:0000313" key="1">
    <source>
        <dbReference type="EMBL" id="MBW86963.1"/>
    </source>
</evidence>
<reference evidence="1" key="1">
    <citation type="submission" date="2018-02" db="EMBL/GenBank/DDBJ databases">
        <title>Rhizophora mucronata_Transcriptome.</title>
        <authorList>
            <person name="Meera S.P."/>
            <person name="Sreeshan A."/>
            <person name="Augustine A."/>
        </authorList>
    </citation>
    <scope>NUCLEOTIDE SEQUENCE</scope>
    <source>
        <tissue evidence="1">Leaf</tissue>
    </source>
</reference>
<organism evidence="1">
    <name type="scientific">Rhizophora mucronata</name>
    <name type="common">Asiatic mangrove</name>
    <dbReference type="NCBI Taxonomy" id="61149"/>
    <lineage>
        <taxon>Eukaryota</taxon>
        <taxon>Viridiplantae</taxon>
        <taxon>Streptophyta</taxon>
        <taxon>Embryophyta</taxon>
        <taxon>Tracheophyta</taxon>
        <taxon>Spermatophyta</taxon>
        <taxon>Magnoliopsida</taxon>
        <taxon>eudicotyledons</taxon>
        <taxon>Gunneridae</taxon>
        <taxon>Pentapetalae</taxon>
        <taxon>rosids</taxon>
        <taxon>fabids</taxon>
        <taxon>Malpighiales</taxon>
        <taxon>Rhizophoraceae</taxon>
        <taxon>Rhizophora</taxon>
    </lineage>
</organism>
<keyword evidence="1" id="KW-0808">Transferase</keyword>
<keyword evidence="1" id="KW-0723">Serine/threonine-protein kinase</keyword>
<keyword evidence="1" id="KW-0418">Kinase</keyword>
<dbReference type="GO" id="GO:0004674">
    <property type="term" value="F:protein serine/threonine kinase activity"/>
    <property type="evidence" value="ECO:0007669"/>
    <property type="project" value="UniProtKB-KW"/>
</dbReference>
<dbReference type="EMBL" id="GGEC01006480">
    <property type="protein sequence ID" value="MBW86963.1"/>
    <property type="molecule type" value="Transcribed_RNA"/>
</dbReference>
<proteinExistence type="predicted"/>